<reference evidence="1" key="1">
    <citation type="submission" date="2022-08" db="EMBL/GenBank/DDBJ databases">
        <title>Genome Sequence of Pycnoporus sanguineus.</title>
        <authorList>
            <person name="Buettner E."/>
        </authorList>
    </citation>
    <scope>NUCLEOTIDE SEQUENCE</scope>
    <source>
        <strain evidence="1">CG-C14</strain>
    </source>
</reference>
<name>A0ACC1PXP2_9APHY</name>
<proteinExistence type="predicted"/>
<protein>
    <submittedName>
        <fullName evidence="1">Uncharacterized protein</fullName>
    </submittedName>
</protein>
<dbReference type="EMBL" id="JANSHE010001180">
    <property type="protein sequence ID" value="KAJ3004092.1"/>
    <property type="molecule type" value="Genomic_DNA"/>
</dbReference>
<dbReference type="Proteomes" id="UP001144978">
    <property type="component" value="Unassembled WGS sequence"/>
</dbReference>
<gene>
    <name evidence="1" type="ORF">NUW54_g4975</name>
</gene>
<keyword evidence="2" id="KW-1185">Reference proteome</keyword>
<organism evidence="1 2">
    <name type="scientific">Trametes sanguinea</name>
    <dbReference type="NCBI Taxonomy" id="158606"/>
    <lineage>
        <taxon>Eukaryota</taxon>
        <taxon>Fungi</taxon>
        <taxon>Dikarya</taxon>
        <taxon>Basidiomycota</taxon>
        <taxon>Agaricomycotina</taxon>
        <taxon>Agaricomycetes</taxon>
        <taxon>Polyporales</taxon>
        <taxon>Polyporaceae</taxon>
        <taxon>Trametes</taxon>
    </lineage>
</organism>
<accession>A0ACC1PXP2</accession>
<comment type="caution">
    <text evidence="1">The sequence shown here is derived from an EMBL/GenBank/DDBJ whole genome shotgun (WGS) entry which is preliminary data.</text>
</comment>
<evidence type="ECO:0000313" key="2">
    <source>
        <dbReference type="Proteomes" id="UP001144978"/>
    </source>
</evidence>
<sequence>MRRLRRQHDVEEWDNPPRVKSSGWGLGAFMSGPIGRMVTSLLMIPLHAIPFAGMAIAAWFKALGTARYLHQPYFKAKGMTPEQIATFIEERKWDYRCTSFGFAAALAERLPIVGLIFSISNRIGAAMWAHDLEKRQHYVASVKAGLAPGVEHKLKAT</sequence>
<evidence type="ECO:0000313" key="1">
    <source>
        <dbReference type="EMBL" id="KAJ3004092.1"/>
    </source>
</evidence>